<reference evidence="11 12" key="1">
    <citation type="submission" date="2021-08" db="EMBL/GenBank/DDBJ databases">
        <authorList>
            <person name="Tuo L."/>
        </authorList>
    </citation>
    <scope>NUCLEOTIDE SEQUENCE [LARGE SCALE GENOMIC DNA]</scope>
    <source>
        <strain evidence="11 12">JCM 31229</strain>
    </source>
</reference>
<evidence type="ECO:0000313" key="11">
    <source>
        <dbReference type="EMBL" id="MBY8826022.1"/>
    </source>
</evidence>
<dbReference type="Gene3D" id="2.70.70.10">
    <property type="entry name" value="Glucose Permease (Domain IIA)"/>
    <property type="match status" value="1"/>
</dbReference>
<evidence type="ECO:0000313" key="12">
    <source>
        <dbReference type="Proteomes" id="UP000706039"/>
    </source>
</evidence>
<dbReference type="InterPro" id="IPR050570">
    <property type="entry name" value="Cell_wall_metabolism_enzyme"/>
</dbReference>
<comment type="cofactor">
    <cofactor evidence="1">
        <name>Zn(2+)</name>
        <dbReference type="ChEBI" id="CHEBI:29105"/>
    </cofactor>
</comment>
<evidence type="ECO:0000256" key="1">
    <source>
        <dbReference type="ARBA" id="ARBA00001947"/>
    </source>
</evidence>
<feature type="chain" id="PRO_5046898779" evidence="9">
    <location>
        <begin position="26"/>
        <end position="399"/>
    </location>
</feature>
<keyword evidence="12" id="KW-1185">Reference proteome</keyword>
<feature type="region of interest" description="Disordered" evidence="8">
    <location>
        <begin position="253"/>
        <end position="280"/>
    </location>
</feature>
<name>A0ABS7Q0D1_9SPHN</name>
<dbReference type="Proteomes" id="UP000706039">
    <property type="component" value="Unassembled WGS sequence"/>
</dbReference>
<feature type="domain" description="M23ase beta-sheet core" evidence="10">
    <location>
        <begin position="304"/>
        <end position="393"/>
    </location>
</feature>
<dbReference type="SUPFAM" id="SSF51261">
    <property type="entry name" value="Duplicated hybrid motif"/>
    <property type="match status" value="1"/>
</dbReference>
<feature type="compositionally biased region" description="Low complexity" evidence="8">
    <location>
        <begin position="253"/>
        <end position="264"/>
    </location>
</feature>
<keyword evidence="9" id="KW-0732">Signal</keyword>
<feature type="signal peptide" evidence="9">
    <location>
        <begin position="1"/>
        <end position="25"/>
    </location>
</feature>
<organism evidence="11 12">
    <name type="scientific">Sphingomonas colocasiae</name>
    <dbReference type="NCBI Taxonomy" id="1848973"/>
    <lineage>
        <taxon>Bacteria</taxon>
        <taxon>Pseudomonadati</taxon>
        <taxon>Pseudomonadota</taxon>
        <taxon>Alphaproteobacteria</taxon>
        <taxon>Sphingomonadales</taxon>
        <taxon>Sphingomonadaceae</taxon>
        <taxon>Sphingomonas</taxon>
    </lineage>
</organism>
<dbReference type="EMBL" id="JAINVV010000014">
    <property type="protein sequence ID" value="MBY8826022.1"/>
    <property type="molecule type" value="Genomic_DNA"/>
</dbReference>
<protein>
    <submittedName>
        <fullName evidence="11">Peptidoglycan DD-metalloendopeptidase family protein</fullName>
    </submittedName>
</protein>
<dbReference type="PANTHER" id="PTHR21666">
    <property type="entry name" value="PEPTIDASE-RELATED"/>
    <property type="match status" value="1"/>
</dbReference>
<sequence>MRVALISLPVIAAVAALGFAAHAPAATTIAEEQRSLVKARRDAATASARSAQLERDAAAERDEAARAEAQAAAVAARIQSAEAEIAAAEARIRILARLQVAQRARLAERQQPIVRLTAALQTMARRPSALALVQPGSTADLVHVRSLLATIVPVVEERTSGLRDEIARSRALRRSADLAALSLRKGRERLQSERSALAKLETAHRQRSRQFADSAMFESDRAIALGERARDIVDLMSALDEQAGVRETLQSLPGPLLRPVRPGGMQAPPDDPRLTQQRNPPYRLPVFGEVVTGLGEVSASGVRAKGLTLETRPGAQVVAPTRGRIAYAADYRGFGKIVIIDHGQGWTSLITNLAALDVKVGDAVAQGSPLGRADAGRRPMVTVELRRNGRPVDITPLVS</sequence>
<keyword evidence="2" id="KW-0645">Protease</keyword>
<comment type="caution">
    <text evidence="11">The sequence shown here is derived from an EMBL/GenBank/DDBJ whole genome shotgun (WGS) entry which is preliminary data.</text>
</comment>
<evidence type="ECO:0000256" key="9">
    <source>
        <dbReference type="SAM" id="SignalP"/>
    </source>
</evidence>
<evidence type="ECO:0000256" key="4">
    <source>
        <dbReference type="ARBA" id="ARBA00022801"/>
    </source>
</evidence>
<keyword evidence="5" id="KW-0862">Zinc</keyword>
<evidence type="ECO:0000256" key="3">
    <source>
        <dbReference type="ARBA" id="ARBA00022723"/>
    </source>
</evidence>
<evidence type="ECO:0000256" key="6">
    <source>
        <dbReference type="ARBA" id="ARBA00023049"/>
    </source>
</evidence>
<evidence type="ECO:0000256" key="7">
    <source>
        <dbReference type="SAM" id="Coils"/>
    </source>
</evidence>
<feature type="coiled-coil region" evidence="7">
    <location>
        <begin position="36"/>
        <end position="98"/>
    </location>
</feature>
<dbReference type="PANTHER" id="PTHR21666:SF288">
    <property type="entry name" value="CELL DIVISION PROTEIN YTFB"/>
    <property type="match status" value="1"/>
</dbReference>
<dbReference type="InterPro" id="IPR011055">
    <property type="entry name" value="Dup_hybrid_motif"/>
</dbReference>
<evidence type="ECO:0000259" key="10">
    <source>
        <dbReference type="Pfam" id="PF01551"/>
    </source>
</evidence>
<evidence type="ECO:0000256" key="2">
    <source>
        <dbReference type="ARBA" id="ARBA00022670"/>
    </source>
</evidence>
<keyword evidence="6" id="KW-0482">Metalloprotease</keyword>
<keyword evidence="3" id="KW-0479">Metal-binding</keyword>
<evidence type="ECO:0000256" key="5">
    <source>
        <dbReference type="ARBA" id="ARBA00022833"/>
    </source>
</evidence>
<dbReference type="CDD" id="cd12797">
    <property type="entry name" value="M23_peptidase"/>
    <property type="match status" value="1"/>
</dbReference>
<keyword evidence="4" id="KW-0378">Hydrolase</keyword>
<dbReference type="RefSeq" id="WP_222993267.1">
    <property type="nucleotide sequence ID" value="NZ_JAINVV010000014.1"/>
</dbReference>
<gene>
    <name evidence="11" type="ORF">K7G82_27220</name>
</gene>
<keyword evidence="7" id="KW-0175">Coiled coil</keyword>
<evidence type="ECO:0000256" key="8">
    <source>
        <dbReference type="SAM" id="MobiDB-lite"/>
    </source>
</evidence>
<dbReference type="InterPro" id="IPR016047">
    <property type="entry name" value="M23ase_b-sheet_dom"/>
</dbReference>
<dbReference type="Pfam" id="PF01551">
    <property type="entry name" value="Peptidase_M23"/>
    <property type="match status" value="1"/>
</dbReference>
<proteinExistence type="predicted"/>
<accession>A0ABS7Q0D1</accession>